<dbReference type="EnsemblBacteria" id="BAD84678">
    <property type="protein sequence ID" value="BAD84678"/>
    <property type="gene ID" value="TK0489"/>
</dbReference>
<dbReference type="PhylomeDB" id="Q5JD79"/>
<name>Q5JD79_THEKO</name>
<dbReference type="KEGG" id="tko:TK0489"/>
<sequence length="202" mass="23678">MWITIQGKHLTIKIDLDRYIPSPYPFFLIFGIKDNLIVGACWKGKLEGAETNVYGVLQELLIACIQMLNPKSSTSNFARKEAKWHGFVLNENNPSYELITSSNPSSILYFEADGNILKVYYYNDLLAYTNCREYENRHRGVVELPLREFVEDVLKISREYLEKYASIIEKIRLEHGEEPDDYDSLRGLYREVERLYRESGFR</sequence>
<dbReference type="PATRIC" id="fig|69014.16.peg.480"/>
<dbReference type="eggNOG" id="arCOG07145">
    <property type="taxonomic scope" value="Archaea"/>
</dbReference>
<gene>
    <name evidence="1" type="ordered locus">TK0489</name>
</gene>
<dbReference type="AlphaFoldDB" id="Q5JD79"/>
<dbReference type="OrthoDB" id="96542at2157"/>
<dbReference type="EMBL" id="AP006878">
    <property type="protein sequence ID" value="BAD84678.1"/>
    <property type="molecule type" value="Genomic_DNA"/>
</dbReference>
<reference evidence="1 2" key="1">
    <citation type="journal article" date="2005" name="Genome Res.">
        <title>Complete genome sequence of the hyperthermophilic archaeon Thermococcus kodakaraensis KOD1 and comparison with Pyrococcus genomes.</title>
        <authorList>
            <person name="Fukui T."/>
            <person name="Atomi H."/>
            <person name="Kanai T."/>
            <person name="Matsumi R."/>
            <person name="Fujiwara S."/>
            <person name="Imanaka T."/>
        </authorList>
    </citation>
    <scope>NUCLEOTIDE SEQUENCE [LARGE SCALE GENOMIC DNA]</scope>
    <source>
        <strain evidence="2">ATCC BAA-918 / JCM 12380 / KOD1</strain>
    </source>
</reference>
<dbReference type="Proteomes" id="UP000000536">
    <property type="component" value="Chromosome"/>
</dbReference>
<keyword evidence="2" id="KW-1185">Reference proteome</keyword>
<dbReference type="InParanoid" id="Q5JD79"/>
<evidence type="ECO:0000313" key="1">
    <source>
        <dbReference type="EMBL" id="BAD84678.1"/>
    </source>
</evidence>
<dbReference type="RefSeq" id="WP_011249444.1">
    <property type="nucleotide sequence ID" value="NC_006624.1"/>
</dbReference>
<protein>
    <submittedName>
        <fullName evidence="1">Uncharacterized protein</fullName>
    </submittedName>
</protein>
<organism evidence="1 2">
    <name type="scientific">Thermococcus kodakarensis (strain ATCC BAA-918 / JCM 12380 / KOD1)</name>
    <name type="common">Pyrococcus kodakaraensis (strain KOD1)</name>
    <dbReference type="NCBI Taxonomy" id="69014"/>
    <lineage>
        <taxon>Archaea</taxon>
        <taxon>Methanobacteriati</taxon>
        <taxon>Methanobacteriota</taxon>
        <taxon>Thermococci</taxon>
        <taxon>Thermococcales</taxon>
        <taxon>Thermococcaceae</taxon>
        <taxon>Thermococcus</taxon>
    </lineage>
</organism>
<accession>Q5JD79</accession>
<dbReference type="STRING" id="69014.TK0489"/>
<dbReference type="HOGENOM" id="CLU_1237976_0_0_2"/>
<evidence type="ECO:0000313" key="2">
    <source>
        <dbReference type="Proteomes" id="UP000000536"/>
    </source>
</evidence>
<proteinExistence type="predicted"/>
<dbReference type="GeneID" id="78447000"/>